<keyword evidence="3" id="KW-0233">DNA recombination</keyword>
<protein>
    <recommendedName>
        <fullName evidence="7">Homologous-pairing protein 2 winged helix domain-containing protein</fullName>
    </recommendedName>
</protein>
<keyword evidence="5" id="KW-0469">Meiosis</keyword>
<dbReference type="AlphaFoldDB" id="A0A8H7F7Y7"/>
<dbReference type="PANTHER" id="PTHR15938">
    <property type="entry name" value="TBP-1 INTERACTING PROTEIN"/>
    <property type="match status" value="1"/>
</dbReference>
<name>A0A8H7F7Y7_AGABI</name>
<feature type="domain" description="Homologous-pairing protein 2 winged helix" evidence="7">
    <location>
        <begin position="18"/>
        <end position="79"/>
    </location>
</feature>
<keyword evidence="6" id="KW-0175">Coiled coil</keyword>
<evidence type="ECO:0000256" key="1">
    <source>
        <dbReference type="ARBA" id="ARBA00004123"/>
    </source>
</evidence>
<comment type="similarity">
    <text evidence="2">Belongs to the HOP2 family.</text>
</comment>
<evidence type="ECO:0000256" key="6">
    <source>
        <dbReference type="SAM" id="Coils"/>
    </source>
</evidence>
<dbReference type="InterPro" id="IPR036388">
    <property type="entry name" value="WH-like_DNA-bd_sf"/>
</dbReference>
<gene>
    <name evidence="8" type="ORF">Agabi119p4_1756</name>
</gene>
<evidence type="ECO:0000256" key="3">
    <source>
        <dbReference type="ARBA" id="ARBA00023172"/>
    </source>
</evidence>
<dbReference type="GO" id="GO:0010774">
    <property type="term" value="P:meiotic strand invasion involved in reciprocal meiotic recombination"/>
    <property type="evidence" value="ECO:0007669"/>
    <property type="project" value="TreeGrafter"/>
</dbReference>
<dbReference type="EMBL" id="JABXXO010000003">
    <property type="protein sequence ID" value="KAF7782380.1"/>
    <property type="molecule type" value="Genomic_DNA"/>
</dbReference>
<dbReference type="Pfam" id="PF07106">
    <property type="entry name" value="WHD_TBPIP"/>
    <property type="match status" value="1"/>
</dbReference>
<comment type="caution">
    <text evidence="8">The sequence shown here is derived from an EMBL/GenBank/DDBJ whole genome shotgun (WGS) entry which is preliminary data.</text>
</comment>
<dbReference type="PANTHER" id="PTHR15938:SF0">
    <property type="entry name" value="HOMOLOGOUS-PAIRING PROTEIN 2 HOMOLOG"/>
    <property type="match status" value="1"/>
</dbReference>
<dbReference type="GO" id="GO:0000794">
    <property type="term" value="C:condensed nuclear chromosome"/>
    <property type="evidence" value="ECO:0007669"/>
    <property type="project" value="TreeGrafter"/>
</dbReference>
<accession>A0A8H7F7Y7</accession>
<dbReference type="GO" id="GO:0003690">
    <property type="term" value="F:double-stranded DNA binding"/>
    <property type="evidence" value="ECO:0007669"/>
    <property type="project" value="TreeGrafter"/>
</dbReference>
<dbReference type="GO" id="GO:0000709">
    <property type="term" value="P:meiotic joint molecule formation"/>
    <property type="evidence" value="ECO:0007669"/>
    <property type="project" value="TreeGrafter"/>
</dbReference>
<reference evidence="8 9" key="1">
    <citation type="journal article" name="Sci. Rep.">
        <title>Telomere-to-telomere assembled and centromere annotated genomes of the two main subspecies of the button mushroom Agaricus bisporus reveal especially polymorphic chromosome ends.</title>
        <authorList>
            <person name="Sonnenberg A.S.M."/>
            <person name="Sedaghat-Telgerd N."/>
            <person name="Lavrijssen B."/>
            <person name="Ohm R.A."/>
            <person name="Hendrickx P.M."/>
            <person name="Scholtmeijer K."/>
            <person name="Baars J.J.P."/>
            <person name="van Peer A."/>
        </authorList>
    </citation>
    <scope>NUCLEOTIDE SEQUENCE [LARGE SCALE GENOMIC DNA]</scope>
    <source>
        <strain evidence="8 9">H119_p4</strain>
    </source>
</reference>
<dbReference type="GO" id="GO:0120231">
    <property type="term" value="C:DNA recombinase auxiliary factor complex"/>
    <property type="evidence" value="ECO:0007669"/>
    <property type="project" value="TreeGrafter"/>
</dbReference>
<feature type="coiled-coil region" evidence="6">
    <location>
        <begin position="91"/>
        <end position="155"/>
    </location>
</feature>
<dbReference type="GO" id="GO:0007129">
    <property type="term" value="P:homologous chromosome pairing at meiosis"/>
    <property type="evidence" value="ECO:0007669"/>
    <property type="project" value="TreeGrafter"/>
</dbReference>
<evidence type="ECO:0000256" key="5">
    <source>
        <dbReference type="ARBA" id="ARBA00023254"/>
    </source>
</evidence>
<comment type="subcellular location">
    <subcellularLocation>
        <location evidence="1">Nucleus</location>
    </subcellularLocation>
</comment>
<keyword evidence="4" id="KW-0539">Nucleus</keyword>
<evidence type="ECO:0000259" key="7">
    <source>
        <dbReference type="Pfam" id="PF07106"/>
    </source>
</evidence>
<evidence type="ECO:0000313" key="9">
    <source>
        <dbReference type="Proteomes" id="UP000629468"/>
    </source>
</evidence>
<dbReference type="InterPro" id="IPR010776">
    <property type="entry name" value="Hop2_WH_dom"/>
</dbReference>
<proteinExistence type="inferred from homology"/>
<sequence>MSSKTKSETKVAVLKGQEAEDKILEYMKLMNRPFGAVDVAANLKGAVPKATTQKILLALAEKGELTLKTYGKTTFFVVNQSKLDCLPAEEIAMLESDLKVVEEQNKALGVELKNASAELMKHKSCPTDAEIEVQIAQLTKKIEQARERLRPLQQGAVTISSEDVAHVEKEWMLWRGEWVRRRKVFTEFWQLATDVLSPQDAKELGEDLGVEWDSVEHVALERGLAKTALKRKRA</sequence>
<evidence type="ECO:0000313" key="8">
    <source>
        <dbReference type="EMBL" id="KAF7782380.1"/>
    </source>
</evidence>
<evidence type="ECO:0000256" key="4">
    <source>
        <dbReference type="ARBA" id="ARBA00023242"/>
    </source>
</evidence>
<dbReference type="Gene3D" id="1.10.10.10">
    <property type="entry name" value="Winged helix-like DNA-binding domain superfamily/Winged helix DNA-binding domain"/>
    <property type="match status" value="1"/>
</dbReference>
<organism evidence="8 9">
    <name type="scientific">Agaricus bisporus var. burnettii</name>
    <dbReference type="NCBI Taxonomy" id="192524"/>
    <lineage>
        <taxon>Eukaryota</taxon>
        <taxon>Fungi</taxon>
        <taxon>Dikarya</taxon>
        <taxon>Basidiomycota</taxon>
        <taxon>Agaricomycotina</taxon>
        <taxon>Agaricomycetes</taxon>
        <taxon>Agaricomycetidae</taxon>
        <taxon>Agaricales</taxon>
        <taxon>Agaricineae</taxon>
        <taxon>Agaricaceae</taxon>
        <taxon>Agaricus</taxon>
    </lineage>
</organism>
<dbReference type="Proteomes" id="UP000629468">
    <property type="component" value="Unassembled WGS sequence"/>
</dbReference>
<dbReference type="GO" id="GO:0120230">
    <property type="term" value="F:recombinase activator activity"/>
    <property type="evidence" value="ECO:0007669"/>
    <property type="project" value="TreeGrafter"/>
</dbReference>
<evidence type="ECO:0000256" key="2">
    <source>
        <dbReference type="ARBA" id="ARBA00007922"/>
    </source>
</evidence>